<reference evidence="26" key="1">
    <citation type="journal article" date="2014" name="Science">
        <title>Comparative genomics reveals insights into avian genome evolution and adaptation.</title>
        <authorList>
            <consortium name="Avian Genome Consortium"/>
            <person name="Zhang G."/>
            <person name="Li C."/>
            <person name="Li Q."/>
            <person name="Li B."/>
            <person name="Larkin D.M."/>
            <person name="Lee C."/>
            <person name="Storz J.F."/>
            <person name="Antunes A."/>
            <person name="Greenwold M.J."/>
            <person name="Meredith R.W."/>
            <person name="Odeen A."/>
            <person name="Cui J."/>
            <person name="Zhou Q."/>
            <person name="Xu L."/>
            <person name="Pan H."/>
            <person name="Wang Z."/>
            <person name="Jin L."/>
            <person name="Zhang P."/>
            <person name="Hu H."/>
            <person name="Yang W."/>
            <person name="Hu J."/>
            <person name="Xiao J."/>
            <person name="Yang Z."/>
            <person name="Liu Y."/>
            <person name="Xie Q."/>
            <person name="Yu H."/>
            <person name="Lian J."/>
            <person name="Wen P."/>
            <person name="Zhang F."/>
            <person name="Li H."/>
            <person name="Zeng Y."/>
            <person name="Xiong Z."/>
            <person name="Liu S."/>
            <person name="Zhou L."/>
            <person name="Huang Z."/>
            <person name="An N."/>
            <person name="Wang J."/>
            <person name="Zheng Q."/>
            <person name="Xiong Y."/>
            <person name="Wang G."/>
            <person name="Wang B."/>
            <person name="Wang J."/>
            <person name="Fan Y."/>
            <person name="da Fonseca R.R."/>
            <person name="Alfaro-Nunez A."/>
            <person name="Schubert M."/>
            <person name="Orlando L."/>
            <person name="Mourier T."/>
            <person name="Howard J.T."/>
            <person name="Ganapathy G."/>
            <person name="Pfenning A."/>
            <person name="Whitney O."/>
            <person name="Rivas M.V."/>
            <person name="Hara E."/>
            <person name="Smith J."/>
            <person name="Farre M."/>
            <person name="Narayan J."/>
            <person name="Slavov G."/>
            <person name="Romanov M.N."/>
            <person name="Borges R."/>
            <person name="Machado J.P."/>
            <person name="Khan I."/>
            <person name="Springer M.S."/>
            <person name="Gatesy J."/>
            <person name="Hoffmann F.G."/>
            <person name="Opazo J.C."/>
            <person name="Hastad O."/>
            <person name="Sawyer R.H."/>
            <person name="Kim H."/>
            <person name="Kim K.W."/>
            <person name="Kim H.J."/>
            <person name="Cho S."/>
            <person name="Li N."/>
            <person name="Huang Y."/>
            <person name="Bruford M.W."/>
            <person name="Zhan X."/>
            <person name="Dixon A."/>
            <person name="Bertelsen M.F."/>
            <person name="Derryberry E."/>
            <person name="Warren W."/>
            <person name="Wilson R.K."/>
            <person name="Li S."/>
            <person name="Ray D.A."/>
            <person name="Green R.E."/>
            <person name="O'Brien S.J."/>
            <person name="Griffin D."/>
            <person name="Johnson W.E."/>
            <person name="Haussler D."/>
            <person name="Ryder O.A."/>
            <person name="Willerslev E."/>
            <person name="Graves G.R."/>
            <person name="Alstrom P."/>
            <person name="Fjeldsa J."/>
            <person name="Mindell D.P."/>
            <person name="Edwards S.V."/>
            <person name="Braun E.L."/>
            <person name="Rahbek C."/>
            <person name="Burt D.W."/>
            <person name="Houde P."/>
            <person name="Zhang Y."/>
            <person name="Yang H."/>
            <person name="Wang J."/>
            <person name="Jarvis E.D."/>
            <person name="Gilbert M.T."/>
            <person name="Wang J."/>
        </authorList>
    </citation>
    <scope>NUCLEOTIDE SEQUENCE [LARGE SCALE GENOMIC DNA]</scope>
</reference>
<evidence type="ECO:0000256" key="15">
    <source>
        <dbReference type="ARBA" id="ARBA00050681"/>
    </source>
</evidence>
<keyword evidence="7" id="KW-0730">Sialic acid</keyword>
<evidence type="ECO:0000256" key="10">
    <source>
        <dbReference type="ARBA" id="ARBA00023098"/>
    </source>
</evidence>
<evidence type="ECO:0000256" key="6">
    <source>
        <dbReference type="ARBA" id="ARBA00022968"/>
    </source>
</evidence>
<evidence type="ECO:0000256" key="4">
    <source>
        <dbReference type="ARBA" id="ARBA00022679"/>
    </source>
</evidence>
<evidence type="ECO:0000256" key="14">
    <source>
        <dbReference type="ARBA" id="ARBA00043744"/>
    </source>
</evidence>
<sequence length="196" mass="22023">PYSRLRGRARRPPDLKKWGVKSGYLPVCGNKTLTARCHQCVIVTSSSHLLGTHLGTAIDGAECTIRMNDAPTTGYDIDVGNKTTFRVVAHSSLYRVLKRPQEFVNKTPETIFIFWGRPAKMQKSLLKIIQRVSASFPNMTAYVVSPGRMKQFDDLFRGETGKDREKSRSWLSTGWFTMVIAVELCDAVHVYGMVPP</sequence>
<comment type="similarity">
    <text evidence="2">Belongs to the glycosyltransferase 29 family.</text>
</comment>
<dbReference type="STRING" id="50402.A0A0A0ARS4"/>
<proteinExistence type="inferred from homology"/>
<evidence type="ECO:0000256" key="5">
    <source>
        <dbReference type="ARBA" id="ARBA00022692"/>
    </source>
</evidence>
<evidence type="ECO:0000256" key="23">
    <source>
        <dbReference type="ARBA" id="ARBA00080825"/>
    </source>
</evidence>
<evidence type="ECO:0000256" key="19">
    <source>
        <dbReference type="ARBA" id="ARBA00051886"/>
    </source>
</evidence>
<keyword evidence="4" id="KW-0808">Transferase</keyword>
<keyword evidence="26" id="KW-1185">Reference proteome</keyword>
<keyword evidence="6" id="KW-0735">Signal-anchor</keyword>
<comment type="catalytic activity">
    <reaction evidence="16">
        <text>N-acetyl-alpha-neuraminosyl-(2-&gt;3)-beta-D-galactosyl-(1-&gt;3)-N-acetyl-beta-D-glucosaminyl-(1-&gt;3)-beta-D-galactosyl-(1-&gt;4)-beta-D-glucosyl-(1&lt;-&gt;1')-N-acyl-sphing-4-enine + CMP-N-acetyl-beta-neuraminate = N-acetyl-alpha-neuraminosyl-(2-&gt;3)-beta-D-galactosyl-(1-&gt;3)-[N-acetyl-alpha-neuraminosyl-(2-&gt;6)]-N-acetyl-beta-D-glucosaminyl-(1-&gt;3)-beta-D-galactosyl-(1-&gt;4)-beta-D-glucosyl-(1&lt;-&gt;1')-N-acyl-sphing-4-enine + CMP + H(+)</text>
        <dbReference type="Rhea" id="RHEA:47884"/>
        <dbReference type="ChEBI" id="CHEBI:15378"/>
        <dbReference type="ChEBI" id="CHEBI:57812"/>
        <dbReference type="ChEBI" id="CHEBI:60377"/>
        <dbReference type="ChEBI" id="CHEBI:88073"/>
        <dbReference type="ChEBI" id="CHEBI:88079"/>
    </reaction>
    <physiologicalReaction direction="left-to-right" evidence="16">
        <dbReference type="Rhea" id="RHEA:47885"/>
    </physiologicalReaction>
</comment>
<evidence type="ECO:0000256" key="7">
    <source>
        <dbReference type="ARBA" id="ARBA00022981"/>
    </source>
</evidence>
<keyword evidence="3" id="KW-0328">Glycosyltransferase</keyword>
<evidence type="ECO:0000256" key="24">
    <source>
        <dbReference type="ARBA" id="ARBA00082849"/>
    </source>
</evidence>
<dbReference type="GO" id="GO:0009988">
    <property type="term" value="P:cell-cell recognition"/>
    <property type="evidence" value="ECO:0007669"/>
    <property type="project" value="UniProtKB-ARBA"/>
</dbReference>
<dbReference type="GO" id="GO:0001574">
    <property type="term" value="P:ganglioside biosynthetic process"/>
    <property type="evidence" value="ECO:0007669"/>
    <property type="project" value="TreeGrafter"/>
</dbReference>
<dbReference type="EMBL" id="KL872462">
    <property type="protein sequence ID" value="KGL95780.1"/>
    <property type="molecule type" value="Genomic_DNA"/>
</dbReference>
<evidence type="ECO:0000256" key="9">
    <source>
        <dbReference type="ARBA" id="ARBA00023034"/>
    </source>
</evidence>
<evidence type="ECO:0000313" key="26">
    <source>
        <dbReference type="Proteomes" id="UP000053858"/>
    </source>
</evidence>
<keyword evidence="11" id="KW-0472">Membrane</keyword>
<dbReference type="InterPro" id="IPR038578">
    <property type="entry name" value="GT29-like_sf"/>
</dbReference>
<keyword evidence="10" id="KW-0443">Lipid metabolism</keyword>
<dbReference type="Proteomes" id="UP000053858">
    <property type="component" value="Unassembled WGS sequence"/>
</dbReference>
<comment type="catalytic activity">
    <reaction evidence="19">
        <text>a ganglioside GD1a (d18:1(4E)) + CMP-N-acetyl-beta-neuraminate = a ganglioside GT1aalpha (d18:1(4E)) + CMP + H(+)</text>
        <dbReference type="Rhea" id="RHEA:41972"/>
        <dbReference type="ChEBI" id="CHEBI:15378"/>
        <dbReference type="ChEBI" id="CHEBI:57812"/>
        <dbReference type="ChEBI" id="CHEBI:60377"/>
        <dbReference type="ChEBI" id="CHEBI:78445"/>
        <dbReference type="ChEBI" id="CHEBI:78571"/>
    </reaction>
    <physiologicalReaction direction="left-to-right" evidence="19">
        <dbReference type="Rhea" id="RHEA:41973"/>
    </physiologicalReaction>
</comment>
<evidence type="ECO:0000256" key="20">
    <source>
        <dbReference type="ARBA" id="ARBA00053014"/>
    </source>
</evidence>
<dbReference type="PANTHER" id="PTHR45906">
    <property type="entry name" value="ALPHA-N-ACETYL-NEURAMINYL-2,3-BETA-GALACTOSYL-1, 3-N-ACETYL-GALACTOSAMINIDE ALPHA-2,6-SIALYLTRANSFERASE-LIKE"/>
    <property type="match status" value="1"/>
</dbReference>
<dbReference type="GO" id="GO:0001665">
    <property type="term" value="F:alpha-N-acetylgalactosaminide alpha-2,6-sialyltransferase activity"/>
    <property type="evidence" value="ECO:0007669"/>
    <property type="project" value="TreeGrafter"/>
</dbReference>
<dbReference type="Gene3D" id="3.90.1480.20">
    <property type="entry name" value="Glycosyl transferase family 29"/>
    <property type="match status" value="1"/>
</dbReference>
<evidence type="ECO:0000256" key="13">
    <source>
        <dbReference type="ARBA" id="ARBA00023180"/>
    </source>
</evidence>
<comment type="catalytic activity">
    <reaction evidence="20">
        <text>3-O-[alpha-Neu5Ac-(2-&gt;3)-beta-D-Gal-(1-&gt;3)-alpha-D-GalNAc]-L-Ser-[protein] + CMP-N-acetyl-beta-neuraminate = a 3-O-{alpha-Neu5Ac-(2-&gt;3)-beta-D-Gal-(1-&gt;3)-[alpha-Neu5Ac-(2-&gt;6)]-alpha-D-GalNAc}-L-seryl-[protein] + CMP + H(+)</text>
        <dbReference type="Rhea" id="RHEA:65280"/>
        <dbReference type="Rhea" id="RHEA-COMP:16760"/>
        <dbReference type="Rhea" id="RHEA-COMP:16761"/>
        <dbReference type="ChEBI" id="CHEBI:15378"/>
        <dbReference type="ChEBI" id="CHEBI:57812"/>
        <dbReference type="ChEBI" id="CHEBI:60377"/>
        <dbReference type="ChEBI" id="CHEBI:156395"/>
        <dbReference type="ChEBI" id="CHEBI:156397"/>
    </reaction>
    <physiologicalReaction direction="left-to-right" evidence="20">
        <dbReference type="Rhea" id="RHEA:65281"/>
    </physiologicalReaction>
</comment>
<protein>
    <recommendedName>
        <fullName evidence="21">Alpha-N-acetylgalactosaminide alpha-2,6-sialyltransferase 6</fullName>
    </recommendedName>
    <alternativeName>
        <fullName evidence="22">GalNAc alpha-2,6-sialyltransferase VI</fullName>
    </alternativeName>
    <alternativeName>
        <fullName evidence="23">ST6GalNAc VI</fullName>
    </alternativeName>
    <alternativeName>
        <fullName evidence="24">Sialyltransferase 7F</fullName>
    </alternativeName>
</protein>
<evidence type="ECO:0000256" key="2">
    <source>
        <dbReference type="ARBA" id="ARBA00006003"/>
    </source>
</evidence>
<keyword evidence="5" id="KW-0812">Transmembrane</keyword>
<evidence type="ECO:0000256" key="3">
    <source>
        <dbReference type="ARBA" id="ARBA00022676"/>
    </source>
</evidence>
<evidence type="ECO:0000256" key="12">
    <source>
        <dbReference type="ARBA" id="ARBA00023157"/>
    </source>
</evidence>
<dbReference type="Pfam" id="PF00777">
    <property type="entry name" value="Glyco_transf_29"/>
    <property type="match status" value="1"/>
</dbReference>
<keyword evidence="8" id="KW-1133">Transmembrane helix</keyword>
<evidence type="ECO:0000256" key="17">
    <source>
        <dbReference type="ARBA" id="ARBA00051590"/>
    </source>
</evidence>
<evidence type="ECO:0000256" key="21">
    <source>
        <dbReference type="ARBA" id="ARBA00074915"/>
    </source>
</evidence>
<feature type="non-terminal residue" evidence="25">
    <location>
        <position position="1"/>
    </location>
</feature>
<keyword evidence="9" id="KW-0333">Golgi apparatus</keyword>
<evidence type="ECO:0000256" key="8">
    <source>
        <dbReference type="ARBA" id="ARBA00022989"/>
    </source>
</evidence>
<dbReference type="GO" id="GO:0009311">
    <property type="term" value="P:oligosaccharide metabolic process"/>
    <property type="evidence" value="ECO:0007669"/>
    <property type="project" value="TreeGrafter"/>
</dbReference>
<dbReference type="PANTHER" id="PTHR45906:SF6">
    <property type="entry name" value="ALPHA-N-ACETYLGALACTOSAMINIDE ALPHA-2,6-SIALYLTRANSFERASE 6"/>
    <property type="match status" value="1"/>
</dbReference>
<comment type="catalytic activity">
    <reaction evidence="15">
        <text>3-O-[alpha-Neu5Ac-(2-&gt;3)-beta-D-Gal-(1-&gt;3)-alpha-D-GalNAc]-L-Thr-[protein] + CMP-N-acetyl-beta-neuraminate = a 3-O-{alpha-Neu5Ac-(2-&gt;3)-beta-D-Gal-(1-&gt;3)-[alpha-Neu5Ac-(2-&gt;6)]-alpha-D-GalNAc}-L-threonyl-[protein] + CMP + H(+)</text>
        <dbReference type="Rhea" id="RHEA:65284"/>
        <dbReference type="Rhea" id="RHEA-COMP:16762"/>
        <dbReference type="Rhea" id="RHEA-COMP:16763"/>
        <dbReference type="ChEBI" id="CHEBI:15378"/>
        <dbReference type="ChEBI" id="CHEBI:57812"/>
        <dbReference type="ChEBI" id="CHEBI:60377"/>
        <dbReference type="ChEBI" id="CHEBI:156396"/>
        <dbReference type="ChEBI" id="CHEBI:156398"/>
    </reaction>
    <physiologicalReaction direction="left-to-right" evidence="15">
        <dbReference type="Rhea" id="RHEA:65285"/>
    </physiologicalReaction>
</comment>
<dbReference type="InterPro" id="IPR001675">
    <property type="entry name" value="Glyco_trans_29"/>
</dbReference>
<dbReference type="FunFam" id="3.90.1480.20:FF:000009">
    <property type="entry name" value="alpha-N-acetylgalactosaminide alpha-2,6-sialyltransferase 6 isoform X2"/>
    <property type="match status" value="1"/>
</dbReference>
<name>A0A0A0ARS4_CHAVO</name>
<evidence type="ECO:0000256" key="18">
    <source>
        <dbReference type="ARBA" id="ARBA00051833"/>
    </source>
</evidence>
<keyword evidence="12" id="KW-1015">Disulfide bond</keyword>
<evidence type="ECO:0000256" key="16">
    <source>
        <dbReference type="ARBA" id="ARBA00051061"/>
    </source>
</evidence>
<evidence type="ECO:0000256" key="1">
    <source>
        <dbReference type="ARBA" id="ARBA00004323"/>
    </source>
</evidence>
<evidence type="ECO:0000313" key="25">
    <source>
        <dbReference type="EMBL" id="KGL95780.1"/>
    </source>
</evidence>
<gene>
    <name evidence="25" type="ORF">N301_12758</name>
</gene>
<evidence type="ECO:0000256" key="22">
    <source>
        <dbReference type="ARBA" id="ARBA00077208"/>
    </source>
</evidence>
<comment type="catalytic activity">
    <reaction evidence="18">
        <text>a globoside MSGG + CMP-N-acetyl-beta-neuraminate = a globoside DSGG + CMP + H(+)</text>
        <dbReference type="Rhea" id="RHEA:56088"/>
        <dbReference type="ChEBI" id="CHEBI:15378"/>
        <dbReference type="ChEBI" id="CHEBI:57812"/>
        <dbReference type="ChEBI" id="CHEBI:60377"/>
        <dbReference type="ChEBI" id="CHEBI:140623"/>
        <dbReference type="ChEBI" id="CHEBI:140624"/>
    </reaction>
    <physiologicalReaction direction="left-to-right" evidence="18">
        <dbReference type="Rhea" id="RHEA:56089"/>
    </physiologicalReaction>
</comment>
<dbReference type="GO" id="GO:0000139">
    <property type="term" value="C:Golgi membrane"/>
    <property type="evidence" value="ECO:0007669"/>
    <property type="project" value="UniProtKB-SubCell"/>
</dbReference>
<organism evidence="25 26">
    <name type="scientific">Charadrius vociferus</name>
    <name type="common">Killdeer</name>
    <name type="synonym">Aegialitis vocifera</name>
    <dbReference type="NCBI Taxonomy" id="50402"/>
    <lineage>
        <taxon>Eukaryota</taxon>
        <taxon>Metazoa</taxon>
        <taxon>Chordata</taxon>
        <taxon>Craniata</taxon>
        <taxon>Vertebrata</taxon>
        <taxon>Euteleostomi</taxon>
        <taxon>Archelosauria</taxon>
        <taxon>Archosauria</taxon>
        <taxon>Dinosauria</taxon>
        <taxon>Saurischia</taxon>
        <taxon>Theropoda</taxon>
        <taxon>Coelurosauria</taxon>
        <taxon>Aves</taxon>
        <taxon>Neognathae</taxon>
        <taxon>Neoaves</taxon>
        <taxon>Charadriiformes</taxon>
        <taxon>Charadriidae</taxon>
        <taxon>Charadrius</taxon>
    </lineage>
</organism>
<dbReference type="AlphaFoldDB" id="A0A0A0ARS4"/>
<comment type="subcellular location">
    <subcellularLocation>
        <location evidence="1">Golgi apparatus membrane</location>
        <topology evidence="1">Single-pass type II membrane protein</topology>
    </subcellularLocation>
</comment>
<accession>A0A0A0ARS4</accession>
<feature type="non-terminal residue" evidence="25">
    <location>
        <position position="196"/>
    </location>
</feature>
<comment type="catalytic activity">
    <reaction evidence="17">
        <text>a ganglioside GT1b (d18:1(4E)) + CMP-N-acetyl-beta-neuraminate = a ganglioside GQ1balpha (d18:1(4E)) + CMP + H(+)</text>
        <dbReference type="Rhea" id="RHEA:41976"/>
        <dbReference type="ChEBI" id="CHEBI:15378"/>
        <dbReference type="ChEBI" id="CHEBI:57812"/>
        <dbReference type="ChEBI" id="CHEBI:60377"/>
        <dbReference type="ChEBI" id="CHEBI:78452"/>
        <dbReference type="ChEBI" id="CHEBI:78572"/>
    </reaction>
    <physiologicalReaction direction="left-to-right" evidence="17">
        <dbReference type="Rhea" id="RHEA:41977"/>
    </physiologicalReaction>
</comment>
<keyword evidence="13" id="KW-0325">Glycoprotein</keyword>
<evidence type="ECO:0000256" key="11">
    <source>
        <dbReference type="ARBA" id="ARBA00023136"/>
    </source>
</evidence>
<comment type="catalytic activity">
    <reaction evidence="14">
        <text>a ganglioside GM1b (d18:1(4E)) + CMP-N-acetyl-beta-neuraminate = a ganglioside GD1alpha (d18:1(4E)) + CMP + H(+)</text>
        <dbReference type="Rhea" id="RHEA:41968"/>
        <dbReference type="ChEBI" id="CHEBI:15378"/>
        <dbReference type="ChEBI" id="CHEBI:57812"/>
        <dbReference type="ChEBI" id="CHEBI:60377"/>
        <dbReference type="ChEBI" id="CHEBI:78568"/>
        <dbReference type="ChEBI" id="CHEBI:78569"/>
    </reaction>
    <physiologicalReaction direction="left-to-right" evidence="14">
        <dbReference type="Rhea" id="RHEA:41969"/>
    </physiologicalReaction>
</comment>